<dbReference type="Gene3D" id="3.40.50.620">
    <property type="entry name" value="HUPs"/>
    <property type="match status" value="2"/>
</dbReference>
<dbReference type="PRINTS" id="PR01438">
    <property type="entry name" value="UNVRSLSTRESS"/>
</dbReference>
<dbReference type="STRING" id="269800.Tfu_3041"/>
<evidence type="ECO:0000259" key="2">
    <source>
        <dbReference type="Pfam" id="PF00582"/>
    </source>
</evidence>
<organism evidence="3">
    <name type="scientific">Thermobifida fusca (strain YX)</name>
    <dbReference type="NCBI Taxonomy" id="269800"/>
    <lineage>
        <taxon>Bacteria</taxon>
        <taxon>Bacillati</taxon>
        <taxon>Actinomycetota</taxon>
        <taxon>Actinomycetes</taxon>
        <taxon>Streptosporangiales</taxon>
        <taxon>Nocardiopsidaceae</taxon>
        <taxon>Thermobifida</taxon>
    </lineage>
</organism>
<dbReference type="InterPro" id="IPR014729">
    <property type="entry name" value="Rossmann-like_a/b/a_fold"/>
</dbReference>
<dbReference type="AlphaFoldDB" id="Q47KE8"/>
<reference evidence="3" key="1">
    <citation type="submission" date="2005-07" db="EMBL/GenBank/DDBJ databases">
        <title>Complete sequence of Thermobifida fusca YX.</title>
        <authorList>
            <consortium name="US DOE Joint Genome Institute"/>
            <person name="Copeland A."/>
            <person name="Lucas S."/>
            <person name="Lapidus A."/>
            <person name="Barry K."/>
            <person name="Detter J.C."/>
            <person name="Glavina T."/>
            <person name="Hammon N."/>
            <person name="Israni S."/>
            <person name="Pitluck S."/>
            <person name="Di Bartolo G."/>
            <person name="Chain P."/>
            <person name="Schmutz J."/>
            <person name="Larimer F."/>
            <person name="Land M."/>
            <person name="Lykidis A."/>
            <person name="Richardson P."/>
        </authorList>
    </citation>
    <scope>NUCLEOTIDE SEQUENCE</scope>
    <source>
        <strain evidence="3">YX</strain>
    </source>
</reference>
<protein>
    <submittedName>
        <fullName evidence="3">Putative stress-inducible protein</fullName>
    </submittedName>
</protein>
<dbReference type="HOGENOM" id="CLU_049301_2_3_11"/>
<name>Q47KE8_THEFY</name>
<dbReference type="InterPro" id="IPR006015">
    <property type="entry name" value="Universal_stress_UspA"/>
</dbReference>
<comment type="similarity">
    <text evidence="1">Belongs to the universal stress protein A family.</text>
</comment>
<dbReference type="EMBL" id="CP000088">
    <property type="protein sequence ID" value="AAZ57074.1"/>
    <property type="molecule type" value="Genomic_DNA"/>
</dbReference>
<dbReference type="PANTHER" id="PTHR46268">
    <property type="entry name" value="STRESS RESPONSE PROTEIN NHAX"/>
    <property type="match status" value="1"/>
</dbReference>
<dbReference type="Pfam" id="PF00582">
    <property type="entry name" value="Usp"/>
    <property type="match status" value="2"/>
</dbReference>
<gene>
    <name evidence="3" type="ordered locus">Tfu_3041</name>
</gene>
<accession>Q47KE8</accession>
<proteinExistence type="inferred from homology"/>
<feature type="domain" description="UspA" evidence="2">
    <location>
        <begin position="45"/>
        <end position="178"/>
    </location>
</feature>
<feature type="domain" description="UspA" evidence="2">
    <location>
        <begin position="188"/>
        <end position="323"/>
    </location>
</feature>
<dbReference type="SUPFAM" id="SSF52402">
    <property type="entry name" value="Adenine nucleotide alpha hydrolases-like"/>
    <property type="match status" value="2"/>
</dbReference>
<dbReference type="InterPro" id="IPR006016">
    <property type="entry name" value="UspA"/>
</dbReference>
<dbReference type="eggNOG" id="COG0589">
    <property type="taxonomic scope" value="Bacteria"/>
</dbReference>
<dbReference type="PANTHER" id="PTHR46268:SF6">
    <property type="entry name" value="UNIVERSAL STRESS PROTEIN UP12"/>
    <property type="match status" value="1"/>
</dbReference>
<evidence type="ECO:0000313" key="3">
    <source>
        <dbReference type="EMBL" id="AAZ57074.1"/>
    </source>
</evidence>
<evidence type="ECO:0000256" key="1">
    <source>
        <dbReference type="ARBA" id="ARBA00008791"/>
    </source>
</evidence>
<sequence>MSWEDDRRVRDFRDCAAGPDGVRMKAGGPVAGGVVGRQPEVGMEKAILVGVDGSAEALDAVAWAADEAARRHCRLLVVNAYVMPRAEAAFGWSPEAIKEDAASVIRAARERAQEVAPGLAVDDAVIVDSPVSALLRKARDAAMVVVGLRGRGGFPGLRIGSVSYRLAAHSPVPTVVVPGVVPLGDTEVVVGVSGDHRAAPVLAEAFAAAAASSKRLRAVRAWSEPILPSPEMRPLLYDPDEVRGSHARELAEALRPWEERYPDVTVVRDVVEGQPSVVLAEAGRAARLIVVGARGGRGITRPALGGAAHGLLHNASRPVMVVPVQ</sequence>
<dbReference type="KEGG" id="tfu:Tfu_3041"/>